<evidence type="ECO:0000313" key="1">
    <source>
        <dbReference type="EMBL" id="RZC34051.1"/>
    </source>
</evidence>
<protein>
    <submittedName>
        <fullName evidence="1">Uncharacterized protein</fullName>
    </submittedName>
</protein>
<name>A0A482VM67_ASBVE</name>
<dbReference type="AlphaFoldDB" id="A0A482VM67"/>
<evidence type="ECO:0000313" key="2">
    <source>
        <dbReference type="Proteomes" id="UP000292052"/>
    </source>
</evidence>
<accession>A0A482VM67</accession>
<comment type="caution">
    <text evidence="1">The sequence shown here is derived from an EMBL/GenBank/DDBJ whole genome shotgun (WGS) entry which is preliminary data.</text>
</comment>
<reference evidence="1 2" key="1">
    <citation type="submission" date="2017-03" db="EMBL/GenBank/DDBJ databases">
        <title>Genome of the blue death feigning beetle - Asbolus verrucosus.</title>
        <authorList>
            <person name="Rider S.D."/>
        </authorList>
    </citation>
    <scope>NUCLEOTIDE SEQUENCE [LARGE SCALE GENOMIC DNA]</scope>
    <source>
        <strain evidence="1">Butters</strain>
        <tissue evidence="1">Head and leg muscle</tissue>
    </source>
</reference>
<dbReference type="OrthoDB" id="25402at2759"/>
<sequence>MLEYSQRGLKKPFGNNVRLENLPVAATFVKIDFLGGWLSCDRLGHNMSRPKTTLNAHRYVHNVLESVLLPFMQTLPNGVFQQDNNGYFDRFIY</sequence>
<gene>
    <name evidence="1" type="ORF">BDFB_013473</name>
</gene>
<dbReference type="EMBL" id="QDEB01083463">
    <property type="protein sequence ID" value="RZC34051.1"/>
    <property type="molecule type" value="Genomic_DNA"/>
</dbReference>
<keyword evidence="2" id="KW-1185">Reference proteome</keyword>
<organism evidence="1 2">
    <name type="scientific">Asbolus verrucosus</name>
    <name type="common">Desert ironclad beetle</name>
    <dbReference type="NCBI Taxonomy" id="1661398"/>
    <lineage>
        <taxon>Eukaryota</taxon>
        <taxon>Metazoa</taxon>
        <taxon>Ecdysozoa</taxon>
        <taxon>Arthropoda</taxon>
        <taxon>Hexapoda</taxon>
        <taxon>Insecta</taxon>
        <taxon>Pterygota</taxon>
        <taxon>Neoptera</taxon>
        <taxon>Endopterygota</taxon>
        <taxon>Coleoptera</taxon>
        <taxon>Polyphaga</taxon>
        <taxon>Cucujiformia</taxon>
        <taxon>Tenebrionidae</taxon>
        <taxon>Pimeliinae</taxon>
        <taxon>Asbolus</taxon>
    </lineage>
</organism>
<proteinExistence type="predicted"/>
<dbReference type="Proteomes" id="UP000292052">
    <property type="component" value="Unassembled WGS sequence"/>
</dbReference>